<reference evidence="2" key="2">
    <citation type="submission" date="2020-11" db="EMBL/GenBank/DDBJ databases">
        <authorList>
            <person name="Cecchin M."/>
            <person name="Marcolungo L."/>
            <person name="Rossato M."/>
            <person name="Girolomoni L."/>
            <person name="Cosentino E."/>
            <person name="Cuine S."/>
            <person name="Li-Beisson Y."/>
            <person name="Delledonne M."/>
            <person name="Ballottari M."/>
        </authorList>
    </citation>
    <scope>NUCLEOTIDE SEQUENCE</scope>
    <source>
        <strain evidence="2">211/11P</strain>
        <tissue evidence="2">Whole cell</tissue>
    </source>
</reference>
<organism evidence="2 3">
    <name type="scientific">Chlorella vulgaris</name>
    <name type="common">Green alga</name>
    <dbReference type="NCBI Taxonomy" id="3077"/>
    <lineage>
        <taxon>Eukaryota</taxon>
        <taxon>Viridiplantae</taxon>
        <taxon>Chlorophyta</taxon>
        <taxon>core chlorophytes</taxon>
        <taxon>Trebouxiophyceae</taxon>
        <taxon>Chlorellales</taxon>
        <taxon>Chlorellaceae</taxon>
        <taxon>Chlorella clade</taxon>
        <taxon>Chlorella</taxon>
    </lineage>
</organism>
<dbReference type="EMBL" id="SIDB01000005">
    <property type="protein sequence ID" value="KAI3432571.1"/>
    <property type="molecule type" value="Genomic_DNA"/>
</dbReference>
<evidence type="ECO:0000313" key="2">
    <source>
        <dbReference type="EMBL" id="KAI3432571.1"/>
    </source>
</evidence>
<gene>
    <name evidence="2" type="ORF">D9Q98_004120</name>
</gene>
<feature type="region of interest" description="Disordered" evidence="1">
    <location>
        <begin position="47"/>
        <end position="69"/>
    </location>
</feature>
<feature type="compositionally biased region" description="Low complexity" evidence="1">
    <location>
        <begin position="49"/>
        <end position="66"/>
    </location>
</feature>
<reference evidence="2" key="1">
    <citation type="journal article" date="2019" name="Plant J.">
        <title>Chlorella vulgaris genome assembly and annotation reveals the molecular basis for metabolic acclimation to high light conditions.</title>
        <authorList>
            <person name="Cecchin M."/>
            <person name="Marcolungo L."/>
            <person name="Rossato M."/>
            <person name="Girolomoni L."/>
            <person name="Cosentino E."/>
            <person name="Cuine S."/>
            <person name="Li-Beisson Y."/>
            <person name="Delledonne M."/>
            <person name="Ballottari M."/>
        </authorList>
    </citation>
    <scope>NUCLEOTIDE SEQUENCE</scope>
    <source>
        <strain evidence="2">211/11P</strain>
    </source>
</reference>
<dbReference type="OrthoDB" id="514913at2759"/>
<dbReference type="Proteomes" id="UP001055712">
    <property type="component" value="Unassembled WGS sequence"/>
</dbReference>
<keyword evidence="3" id="KW-1185">Reference proteome</keyword>
<proteinExistence type="predicted"/>
<comment type="caution">
    <text evidence="2">The sequence shown here is derived from an EMBL/GenBank/DDBJ whole genome shotgun (WGS) entry which is preliminary data.</text>
</comment>
<protein>
    <submittedName>
        <fullName evidence="2">Uncharacterized protein</fullName>
    </submittedName>
</protein>
<evidence type="ECO:0000256" key="1">
    <source>
        <dbReference type="SAM" id="MobiDB-lite"/>
    </source>
</evidence>
<sequence length="407" mass="41683">MSARVQLVLNLREEPQEHILKVTAGHEVVEARRNGVPFLFKRKRSSTVAPADAPAAPSARAAASARTKSHLLRTPAGAHLAQQAATAGAAESPYADELELPQALGRRLVQDMQILPEHAPPAERLLAFCSSLGSASTEAAAAAPGGTARAGVLADSFAAFQQALAAALQDGGIRLAAARATPGAAGQGGRQLDEGEVDQADYRVDLQSRKAGLRARLATFQKEEQQWGALLQQVQQLDQHQLTAAAATPTQQPAGDGGPAATAATSAAADVIAAAAGSEGLDAAAAVAAAGAGAGVQAEAELEGGEELAALERLHAGLHCHLSMQVEGVCKLVGDVEEMVGRANRSAQAVQAEYHAEKFRPFPHVNSPARLIRELVRPGGSKAPLLAAVQPAAAAAAETEDKENAAA</sequence>
<dbReference type="AlphaFoldDB" id="A0A9D4TRP6"/>
<evidence type="ECO:0000313" key="3">
    <source>
        <dbReference type="Proteomes" id="UP001055712"/>
    </source>
</evidence>
<name>A0A9D4TRP6_CHLVU</name>
<accession>A0A9D4TRP6</accession>